<comment type="caution">
    <text evidence="2">The sequence shown here is derived from an EMBL/GenBank/DDBJ whole genome shotgun (WGS) entry which is preliminary data.</text>
</comment>
<evidence type="ECO:0000313" key="3">
    <source>
        <dbReference type="Proteomes" id="UP000597762"/>
    </source>
</evidence>
<keyword evidence="1" id="KW-1133">Transmembrane helix</keyword>
<evidence type="ECO:0000313" key="2">
    <source>
        <dbReference type="EMBL" id="CAE1170113.1"/>
    </source>
</evidence>
<gene>
    <name evidence="2" type="ORF">SPHA_10959</name>
</gene>
<feature type="transmembrane region" description="Helical" evidence="1">
    <location>
        <begin position="29"/>
        <end position="48"/>
    </location>
</feature>
<feature type="transmembrane region" description="Helical" evidence="1">
    <location>
        <begin position="149"/>
        <end position="167"/>
    </location>
</feature>
<dbReference type="EMBL" id="CAHIKZ030000358">
    <property type="protein sequence ID" value="CAE1170113.1"/>
    <property type="molecule type" value="Genomic_DNA"/>
</dbReference>
<accession>A0A812B198</accession>
<name>A0A812B198_ACAPH</name>
<keyword evidence="1" id="KW-0472">Membrane</keyword>
<dbReference type="AlphaFoldDB" id="A0A812B198"/>
<keyword evidence="1" id="KW-0812">Transmembrane</keyword>
<dbReference type="Proteomes" id="UP000597762">
    <property type="component" value="Unassembled WGS sequence"/>
</dbReference>
<feature type="transmembrane region" description="Helical" evidence="1">
    <location>
        <begin position="7"/>
        <end position="23"/>
    </location>
</feature>
<proteinExistence type="predicted"/>
<feature type="transmembrane region" description="Helical" evidence="1">
    <location>
        <begin position="96"/>
        <end position="119"/>
    </location>
</feature>
<sequence length="168" mass="20358">MNNVIEFIFVFFFLLFSCFKSLTTAFQFFIFFFFTILCSQSFFFFFYSSKFSNFSFILTNFHLFLCPNFSNSFFFPSVVFLSHIFIFFFLPPAPILPFFLPSIIYSIIYHITFSCLFLFKFFPISFFSFFHYFFLSFLCFHTFHHSSFYLSSFNLSFIFFLIHTISCS</sequence>
<protein>
    <submittedName>
        <fullName evidence="2">Uncharacterized protein</fullName>
    </submittedName>
</protein>
<reference evidence="2" key="1">
    <citation type="submission" date="2021-01" db="EMBL/GenBank/DDBJ databases">
        <authorList>
            <person name="Li R."/>
            <person name="Bekaert M."/>
        </authorList>
    </citation>
    <scope>NUCLEOTIDE SEQUENCE</scope>
    <source>
        <strain evidence="2">Farmed</strain>
    </source>
</reference>
<evidence type="ECO:0000256" key="1">
    <source>
        <dbReference type="SAM" id="Phobius"/>
    </source>
</evidence>
<organism evidence="2 3">
    <name type="scientific">Acanthosepion pharaonis</name>
    <name type="common">Pharaoh cuttlefish</name>
    <name type="synonym">Sepia pharaonis</name>
    <dbReference type="NCBI Taxonomy" id="158019"/>
    <lineage>
        <taxon>Eukaryota</taxon>
        <taxon>Metazoa</taxon>
        <taxon>Spiralia</taxon>
        <taxon>Lophotrochozoa</taxon>
        <taxon>Mollusca</taxon>
        <taxon>Cephalopoda</taxon>
        <taxon>Coleoidea</taxon>
        <taxon>Decapodiformes</taxon>
        <taxon>Sepiida</taxon>
        <taxon>Sepiina</taxon>
        <taxon>Sepiidae</taxon>
        <taxon>Acanthosepion</taxon>
    </lineage>
</organism>
<keyword evidence="3" id="KW-1185">Reference proteome</keyword>